<dbReference type="Gene3D" id="2.60.20.10">
    <property type="entry name" value="Crystallins"/>
    <property type="match status" value="1"/>
</dbReference>
<reference evidence="2 3" key="1">
    <citation type="submission" date="2018-02" db="EMBL/GenBank/DDBJ databases">
        <title>Genomic Encyclopedia of Archaeal and Bacterial Type Strains, Phase II (KMG-II): from individual species to whole genera.</title>
        <authorList>
            <person name="Goeker M."/>
        </authorList>
    </citation>
    <scope>NUCLEOTIDE SEQUENCE [LARGE SCALE GENOMIC DNA]</scope>
    <source>
        <strain evidence="2 3">YU 961-1</strain>
    </source>
</reference>
<dbReference type="RefSeq" id="WP_146108347.1">
    <property type="nucleotide sequence ID" value="NZ_CP154825.1"/>
</dbReference>
<keyword evidence="3" id="KW-1185">Reference proteome</keyword>
<evidence type="ECO:0000256" key="1">
    <source>
        <dbReference type="SAM" id="SignalP"/>
    </source>
</evidence>
<name>A0A2S6GDT9_9PSEU</name>
<dbReference type="EMBL" id="PTIX01000030">
    <property type="protein sequence ID" value="PPK63246.1"/>
    <property type="molecule type" value="Genomic_DNA"/>
</dbReference>
<feature type="signal peptide" evidence="1">
    <location>
        <begin position="1"/>
        <end position="36"/>
    </location>
</feature>
<accession>A0A2S6GDT9</accession>
<comment type="caution">
    <text evidence="2">The sequence shown here is derived from an EMBL/GenBank/DDBJ whole genome shotgun (WGS) entry which is preliminary data.</text>
</comment>
<protein>
    <recommendedName>
        <fullName evidence="4">Peptidase inhibitor family I36</fullName>
    </recommendedName>
</protein>
<evidence type="ECO:0000313" key="2">
    <source>
        <dbReference type="EMBL" id="PPK63246.1"/>
    </source>
</evidence>
<dbReference type="Proteomes" id="UP000239203">
    <property type="component" value="Unassembled WGS sequence"/>
</dbReference>
<keyword evidence="1" id="KW-0732">Signal</keyword>
<feature type="chain" id="PRO_5015454050" description="Peptidase inhibitor family I36" evidence="1">
    <location>
        <begin position="37"/>
        <end position="155"/>
    </location>
</feature>
<organism evidence="2 3">
    <name type="scientific">Actinokineospora auranticolor</name>
    <dbReference type="NCBI Taxonomy" id="155976"/>
    <lineage>
        <taxon>Bacteria</taxon>
        <taxon>Bacillati</taxon>
        <taxon>Actinomycetota</taxon>
        <taxon>Actinomycetes</taxon>
        <taxon>Pseudonocardiales</taxon>
        <taxon>Pseudonocardiaceae</taxon>
        <taxon>Actinokineospora</taxon>
    </lineage>
</organism>
<dbReference type="OrthoDB" id="4554488at2"/>
<evidence type="ECO:0000313" key="3">
    <source>
        <dbReference type="Proteomes" id="UP000239203"/>
    </source>
</evidence>
<evidence type="ECO:0008006" key="4">
    <source>
        <dbReference type="Google" id="ProtNLM"/>
    </source>
</evidence>
<dbReference type="SUPFAM" id="SSF49695">
    <property type="entry name" value="gamma-Crystallin-like"/>
    <property type="match status" value="1"/>
</dbReference>
<dbReference type="InterPro" id="IPR011024">
    <property type="entry name" value="G_crystallin-like"/>
</dbReference>
<gene>
    <name evidence="2" type="ORF">CLV40_13038</name>
</gene>
<dbReference type="Pfam" id="PF03995">
    <property type="entry name" value="Inhibitor_I36"/>
    <property type="match status" value="1"/>
</dbReference>
<proteinExistence type="predicted"/>
<sequence length="155" mass="16299">MRKNISAMHTAARAGVVLAAATMAVVGLAGSASAEAAPEGSVVGFSTSGKAIPVRVVGTAGLLSGRFYGWEDNNFSGDRWVDVAEGACSANKCEIDWWDGDNEISSVSNESSCKVRLWANDGWTGRFYDVPAHSSNGNLSQVGFDNEAESLEFIC</sequence>
<dbReference type="AlphaFoldDB" id="A0A2S6GDT9"/>